<proteinExistence type="predicted"/>
<feature type="chain" id="PRO_5042250806" evidence="1">
    <location>
        <begin position="20"/>
        <end position="285"/>
    </location>
</feature>
<evidence type="ECO:0000313" key="2">
    <source>
        <dbReference type="EMBL" id="ULT81133.1"/>
    </source>
</evidence>
<name>A0AAE8ZVR5_CAEBR</name>
<feature type="signal peptide" evidence="1">
    <location>
        <begin position="1"/>
        <end position="19"/>
    </location>
</feature>
<evidence type="ECO:0000313" key="3">
    <source>
        <dbReference type="Proteomes" id="UP000827892"/>
    </source>
</evidence>
<dbReference type="PANTHER" id="PTHR21479">
    <property type="match status" value="1"/>
</dbReference>
<dbReference type="Proteomes" id="UP000827892">
    <property type="component" value="Chromosome X"/>
</dbReference>
<dbReference type="EMBL" id="CP090896">
    <property type="protein sequence ID" value="ULT81133.1"/>
    <property type="molecule type" value="Genomic_DNA"/>
</dbReference>
<reference evidence="2 3" key="1">
    <citation type="submission" date="2022-05" db="EMBL/GenBank/DDBJ databases">
        <title>Chromosome-level reference genomes for two strains of Caenorhabditis briggsae: an improved platform for comparative genomics.</title>
        <authorList>
            <person name="Stevens L."/>
            <person name="Andersen E.C."/>
        </authorList>
    </citation>
    <scope>NUCLEOTIDE SEQUENCE [LARGE SCALE GENOMIC DNA]</scope>
    <source>
        <strain evidence="2">QX1410_ONT</strain>
        <tissue evidence="2">Whole-organism</tissue>
    </source>
</reference>
<dbReference type="AlphaFoldDB" id="A0AAE8ZVR5"/>
<keyword evidence="1" id="KW-0732">Signal</keyword>
<dbReference type="Pfam" id="PF05912">
    <property type="entry name" value="DUF870"/>
    <property type="match status" value="2"/>
</dbReference>
<organism evidence="2 3">
    <name type="scientific">Caenorhabditis briggsae</name>
    <dbReference type="NCBI Taxonomy" id="6238"/>
    <lineage>
        <taxon>Eukaryota</taxon>
        <taxon>Metazoa</taxon>
        <taxon>Ecdysozoa</taxon>
        <taxon>Nematoda</taxon>
        <taxon>Chromadorea</taxon>
        <taxon>Rhabditida</taxon>
        <taxon>Rhabditina</taxon>
        <taxon>Rhabditomorpha</taxon>
        <taxon>Rhabditoidea</taxon>
        <taxon>Rhabditidae</taxon>
        <taxon>Peloderinae</taxon>
        <taxon>Caenorhabditis</taxon>
    </lineage>
</organism>
<protein>
    <submittedName>
        <fullName evidence="2">Uncharacterized protein</fullName>
    </submittedName>
</protein>
<accession>A0AAE8ZVR5</accession>
<sequence length="285" mass="32824">MIFHRILLPILLGVSLMKSDPINISLNVRCQFNVNWCANLTVYEEDNTFPTHDYLTQESFCTTDPFIEFRYPPRNLNGDLSPSYEFNVLFWHNCTQGEGRIPFIWRCYSPETLATVPVKGEQTAAMDVEIGNKGRSTECWPLMGYDPVVFSHHVQLRVVKFLGYVADITKISCCSILDQLNLFLIAIFPTNDLLKKESFCTTDPFKEFHYPPTILNGDLSPSYEFNVLFHHNCTQGGLRRWACYYSPEPLAFCPVDGKQTVAMDVWIGNKWNSKECWPLFADPIF</sequence>
<dbReference type="InterPro" id="IPR008588">
    <property type="entry name" value="DUF870_CAE_spp"/>
</dbReference>
<evidence type="ECO:0000256" key="1">
    <source>
        <dbReference type="SAM" id="SignalP"/>
    </source>
</evidence>
<dbReference type="PANTHER" id="PTHR21479:SF27">
    <property type="entry name" value="PROTEIN CBG17573"/>
    <property type="match status" value="1"/>
</dbReference>
<gene>
    <name evidence="2" type="ORF">L3Y34_011191</name>
</gene>